<dbReference type="AlphaFoldDB" id="A0A2I0KJY9"/>
<accession>A0A2I0KJY9</accession>
<keyword evidence="2" id="KW-1185">Reference proteome</keyword>
<proteinExistence type="predicted"/>
<dbReference type="EMBL" id="PGOL01000542">
    <property type="protein sequence ID" value="PKI68824.1"/>
    <property type="molecule type" value="Genomic_DNA"/>
</dbReference>
<sequence>MSFDAFLIGAARQRLFTDLQHDQGLHFLVTTWTEGQASSLQAQRKMVEPLWRRGIITHQAEQSIPIHPKEMPVRHSEMDEEERSTITYTNLDVSGCCPSWESEVSGRMAFSELEPDDRVARSGDPVVTYSSKVYI</sequence>
<reference evidence="1 2" key="1">
    <citation type="submission" date="2017-11" db="EMBL/GenBank/DDBJ databases">
        <title>De-novo sequencing of pomegranate (Punica granatum L.) genome.</title>
        <authorList>
            <person name="Akparov Z."/>
            <person name="Amiraslanov A."/>
            <person name="Hajiyeva S."/>
            <person name="Abbasov M."/>
            <person name="Kaur K."/>
            <person name="Hamwieh A."/>
            <person name="Solovyev V."/>
            <person name="Salamov A."/>
            <person name="Braich B."/>
            <person name="Kosarev P."/>
            <person name="Mahmoud A."/>
            <person name="Hajiyev E."/>
            <person name="Babayeva S."/>
            <person name="Izzatullayeva V."/>
            <person name="Mammadov A."/>
            <person name="Mammadov A."/>
            <person name="Sharifova S."/>
            <person name="Ojaghi J."/>
            <person name="Eynullazada K."/>
            <person name="Bayramov B."/>
            <person name="Abdulazimova A."/>
            <person name="Shahmuradov I."/>
        </authorList>
    </citation>
    <scope>NUCLEOTIDE SEQUENCE [LARGE SCALE GENOMIC DNA]</scope>
    <source>
        <strain evidence="2">cv. AG2017</strain>
        <tissue evidence="1">Leaf</tissue>
    </source>
</reference>
<dbReference type="Proteomes" id="UP000233551">
    <property type="component" value="Unassembled WGS sequence"/>
</dbReference>
<organism evidence="1 2">
    <name type="scientific">Punica granatum</name>
    <name type="common">Pomegranate</name>
    <dbReference type="NCBI Taxonomy" id="22663"/>
    <lineage>
        <taxon>Eukaryota</taxon>
        <taxon>Viridiplantae</taxon>
        <taxon>Streptophyta</taxon>
        <taxon>Embryophyta</taxon>
        <taxon>Tracheophyta</taxon>
        <taxon>Spermatophyta</taxon>
        <taxon>Magnoliopsida</taxon>
        <taxon>eudicotyledons</taxon>
        <taxon>Gunneridae</taxon>
        <taxon>Pentapetalae</taxon>
        <taxon>rosids</taxon>
        <taxon>malvids</taxon>
        <taxon>Myrtales</taxon>
        <taxon>Lythraceae</taxon>
        <taxon>Punica</taxon>
    </lineage>
</organism>
<comment type="caution">
    <text evidence="1">The sequence shown here is derived from an EMBL/GenBank/DDBJ whole genome shotgun (WGS) entry which is preliminary data.</text>
</comment>
<protein>
    <submittedName>
        <fullName evidence="1">Uncharacterized protein</fullName>
    </submittedName>
</protein>
<evidence type="ECO:0000313" key="2">
    <source>
        <dbReference type="Proteomes" id="UP000233551"/>
    </source>
</evidence>
<gene>
    <name evidence="1" type="ORF">CRG98_010881</name>
</gene>
<evidence type="ECO:0000313" key="1">
    <source>
        <dbReference type="EMBL" id="PKI68824.1"/>
    </source>
</evidence>
<name>A0A2I0KJY9_PUNGR</name>